<dbReference type="RefSeq" id="WP_344678527.1">
    <property type="nucleotide sequence ID" value="NZ_BAAAUX010000006.1"/>
</dbReference>
<feature type="region of interest" description="Disordered" evidence="1">
    <location>
        <begin position="29"/>
        <end position="52"/>
    </location>
</feature>
<evidence type="ECO:0000313" key="2">
    <source>
        <dbReference type="EMBL" id="GAA2780721.1"/>
    </source>
</evidence>
<protein>
    <submittedName>
        <fullName evidence="2">Uncharacterized protein</fullName>
    </submittedName>
</protein>
<keyword evidence="3" id="KW-1185">Reference proteome</keyword>
<evidence type="ECO:0000256" key="1">
    <source>
        <dbReference type="SAM" id="MobiDB-lite"/>
    </source>
</evidence>
<gene>
    <name evidence="2" type="ORF">GCM10010470_13180</name>
</gene>
<comment type="caution">
    <text evidence="2">The sequence shown here is derived from an EMBL/GenBank/DDBJ whole genome shotgun (WGS) entry which is preliminary data.</text>
</comment>
<dbReference type="Proteomes" id="UP001500979">
    <property type="component" value="Unassembled WGS sequence"/>
</dbReference>
<dbReference type="EMBL" id="BAAAUX010000006">
    <property type="protein sequence ID" value="GAA2780721.1"/>
    <property type="molecule type" value="Genomic_DNA"/>
</dbReference>
<name>A0ABN3V7I0_9PSEU</name>
<feature type="compositionally biased region" description="Basic and acidic residues" evidence="1">
    <location>
        <begin position="42"/>
        <end position="52"/>
    </location>
</feature>
<proteinExistence type="predicted"/>
<accession>A0ABN3V7I0</accession>
<evidence type="ECO:0000313" key="3">
    <source>
        <dbReference type="Proteomes" id="UP001500979"/>
    </source>
</evidence>
<sequence length="52" mass="5147">MNAATKLGGFALIAAIAFGGAYAVGSAVGPLDGESTQQQETANHDHGSETGR</sequence>
<organism evidence="2 3">
    <name type="scientific">Saccharopolyspora taberi</name>
    <dbReference type="NCBI Taxonomy" id="60895"/>
    <lineage>
        <taxon>Bacteria</taxon>
        <taxon>Bacillati</taxon>
        <taxon>Actinomycetota</taxon>
        <taxon>Actinomycetes</taxon>
        <taxon>Pseudonocardiales</taxon>
        <taxon>Pseudonocardiaceae</taxon>
        <taxon>Saccharopolyspora</taxon>
    </lineage>
</organism>
<reference evidence="2 3" key="1">
    <citation type="journal article" date="2019" name="Int. J. Syst. Evol. Microbiol.">
        <title>The Global Catalogue of Microorganisms (GCM) 10K type strain sequencing project: providing services to taxonomists for standard genome sequencing and annotation.</title>
        <authorList>
            <consortium name="The Broad Institute Genomics Platform"/>
            <consortium name="The Broad Institute Genome Sequencing Center for Infectious Disease"/>
            <person name="Wu L."/>
            <person name="Ma J."/>
        </authorList>
    </citation>
    <scope>NUCLEOTIDE SEQUENCE [LARGE SCALE GENOMIC DNA]</scope>
    <source>
        <strain evidence="2 3">JCM 9383</strain>
    </source>
</reference>